<feature type="compositionally biased region" description="Basic and acidic residues" evidence="2">
    <location>
        <begin position="387"/>
        <end position="400"/>
    </location>
</feature>
<sequence length="616" mass="67317">MTVLGARELLAAILGVILVSLAYKYSADLDRSEQADLQDKLYWNDLQDERANDVLANIENKATSFIHQEEKREREERNTMRKVRLMEQEPHLSWSNGLTGEGGYVQDHYLSKDLMNRQVNYSPDDFNKAVKNIKVRMLKRLHDDQWIKNTVSKNLRKGSEAKQSRDAKHDGEDSILDKVEDVFAHFNVERTFSDAWFKTHSHGMSHRRPQDKSPATPCSPGCKTGVCDCEESSSATTGEAGKGMALTRRIGYLVTLRLSTARSSWSPAALAAALFEVATTPQEAEMDVQESSAFAPLASGSLGRGLEDYQLPLWDKGPGTAIASDYPAIVTGEDGNKAVFASIWISNDEGKAFSETDKNVLIYAISKGLVLPLSNIRIGSVDIKEEPSGVRDAGRGRHESDQEDIPPLNQSTPGNNKTDEASAPRAVKGNAAPAPSSPLARANVNVTVKVNETAMSGGPTTFTRCNGIDKPIGPPPLGSCKGLIVIDGPQQGEIDSGTPHPISFKQGADCRWLIKAPPGKDSITLDFDSFHLTGTHGHIRIYTGEEAIERFKTSEQQDSMLAYKTFTGIEPPGHSLVVPDREVLIAFRSEPCDQTAAFSLRWQASCSSRSCGEGSK</sequence>
<dbReference type="InterPro" id="IPR000859">
    <property type="entry name" value="CUB_dom"/>
</dbReference>
<accession>A0A7S0EY29</accession>
<protein>
    <recommendedName>
        <fullName evidence="3">CUB domain-containing protein</fullName>
    </recommendedName>
</protein>
<feature type="region of interest" description="Disordered" evidence="2">
    <location>
        <begin position="387"/>
        <end position="438"/>
    </location>
</feature>
<dbReference type="EMBL" id="HBEO01025954">
    <property type="protein sequence ID" value="CAD8497002.1"/>
    <property type="molecule type" value="Transcribed_RNA"/>
</dbReference>
<dbReference type="SUPFAM" id="SSF49854">
    <property type="entry name" value="Spermadhesin, CUB domain"/>
    <property type="match status" value="1"/>
</dbReference>
<feature type="domain" description="CUB" evidence="3">
    <location>
        <begin position="480"/>
        <end position="605"/>
    </location>
</feature>
<evidence type="ECO:0000256" key="2">
    <source>
        <dbReference type="SAM" id="MobiDB-lite"/>
    </source>
</evidence>
<reference evidence="4" key="1">
    <citation type="submission" date="2021-01" db="EMBL/GenBank/DDBJ databases">
        <authorList>
            <person name="Corre E."/>
            <person name="Pelletier E."/>
            <person name="Niang G."/>
            <person name="Scheremetjew M."/>
            <person name="Finn R."/>
            <person name="Kale V."/>
            <person name="Holt S."/>
            <person name="Cochrane G."/>
            <person name="Meng A."/>
            <person name="Brown T."/>
            <person name="Cohen L."/>
        </authorList>
    </citation>
    <scope>NUCLEOTIDE SEQUENCE</scope>
    <source>
        <strain evidence="4">CCMP325</strain>
    </source>
</reference>
<dbReference type="AlphaFoldDB" id="A0A7S0EY29"/>
<dbReference type="Gene3D" id="2.60.120.290">
    <property type="entry name" value="Spermadhesin, CUB domain"/>
    <property type="match status" value="1"/>
</dbReference>
<dbReference type="Pfam" id="PF00431">
    <property type="entry name" value="CUB"/>
    <property type="match status" value="1"/>
</dbReference>
<evidence type="ECO:0000313" key="4">
    <source>
        <dbReference type="EMBL" id="CAD8497002.1"/>
    </source>
</evidence>
<evidence type="ECO:0000256" key="1">
    <source>
        <dbReference type="ARBA" id="ARBA00023157"/>
    </source>
</evidence>
<dbReference type="CDD" id="cd00041">
    <property type="entry name" value="CUB"/>
    <property type="match status" value="1"/>
</dbReference>
<gene>
    <name evidence="4" type="ORF">HPHI1048_LOCUS17448</name>
</gene>
<dbReference type="PROSITE" id="PS01180">
    <property type="entry name" value="CUB"/>
    <property type="match status" value="1"/>
</dbReference>
<organism evidence="4">
    <name type="scientific">Hanusia phi</name>
    <dbReference type="NCBI Taxonomy" id="3032"/>
    <lineage>
        <taxon>Eukaryota</taxon>
        <taxon>Cryptophyceae</taxon>
        <taxon>Pyrenomonadales</taxon>
        <taxon>Geminigeraceae</taxon>
        <taxon>Hanusia</taxon>
    </lineage>
</organism>
<evidence type="ECO:0000259" key="3">
    <source>
        <dbReference type="PROSITE" id="PS01180"/>
    </source>
</evidence>
<dbReference type="SMART" id="SM00042">
    <property type="entry name" value="CUB"/>
    <property type="match status" value="1"/>
</dbReference>
<name>A0A7S0EY29_9CRYP</name>
<keyword evidence="1" id="KW-1015">Disulfide bond</keyword>
<dbReference type="InterPro" id="IPR035914">
    <property type="entry name" value="Sperma_CUB_dom_sf"/>
</dbReference>
<proteinExistence type="predicted"/>